<sequence length="142" mass="13995">MDEGMTARGEGAGQAVSITGSDGGDAKVARSAKGSPVADRLTAGNGADEKNFGFPRQNGLKLGSGSGKSRVAVEAQTGAGVGGGKGKAGDKSGGVAPVVRKIFRKQVGALELSVGEGGTRIGTGEVGKSSDKFEKGLLGDKF</sequence>
<dbReference type="EMBL" id="LIBO01000105">
    <property type="protein sequence ID" value="KRO62258.1"/>
    <property type="molecule type" value="Genomic_DNA"/>
</dbReference>
<reference evidence="2 3" key="1">
    <citation type="submission" date="2015-10" db="EMBL/GenBank/DDBJ databases">
        <title>Metagenome-Assembled Genomes uncover a global brackish microbiome.</title>
        <authorList>
            <person name="Hugerth L.W."/>
            <person name="Larsson J."/>
            <person name="Alneberg J."/>
            <person name="Lindh M.V."/>
            <person name="Legrand C."/>
            <person name="Pinhassi J."/>
            <person name="Andersson A.F."/>
        </authorList>
    </citation>
    <scope>NUCLEOTIDE SEQUENCE [LARGE SCALE GENOMIC DNA]</scope>
    <source>
        <strain evidence="2">BACL18 MAG-120507-bin52</strain>
    </source>
</reference>
<proteinExistence type="predicted"/>
<evidence type="ECO:0000313" key="2">
    <source>
        <dbReference type="EMBL" id="KRO62258.1"/>
    </source>
</evidence>
<accession>A0A0R2RM60</accession>
<comment type="caution">
    <text evidence="2">The sequence shown here is derived from an EMBL/GenBank/DDBJ whole genome shotgun (WGS) entry which is preliminary data.</text>
</comment>
<evidence type="ECO:0000256" key="1">
    <source>
        <dbReference type="SAM" id="MobiDB-lite"/>
    </source>
</evidence>
<name>A0A0R2RM60_9BACT</name>
<feature type="region of interest" description="Disordered" evidence="1">
    <location>
        <begin position="118"/>
        <end position="142"/>
    </location>
</feature>
<protein>
    <submittedName>
        <fullName evidence="2">Uncharacterized protein</fullName>
    </submittedName>
</protein>
<dbReference type="Proteomes" id="UP000051269">
    <property type="component" value="Unassembled WGS sequence"/>
</dbReference>
<dbReference type="AlphaFoldDB" id="A0A0R2RM60"/>
<organism evidence="2 3">
    <name type="scientific">Verrucomicrobia subdivision 6 bacterium BACL9 MAG-120507-bin52</name>
    <dbReference type="NCBI Taxonomy" id="1655590"/>
    <lineage>
        <taxon>Bacteria</taxon>
        <taxon>Pseudomonadati</taxon>
        <taxon>Verrucomicrobiota</taxon>
        <taxon>Verrucomicrobiia</taxon>
        <taxon>Verrucomicrobiales</taxon>
        <taxon>Verrucomicrobia subdivision 6</taxon>
    </lineage>
</organism>
<feature type="compositionally biased region" description="Basic and acidic residues" evidence="1">
    <location>
        <begin position="128"/>
        <end position="142"/>
    </location>
</feature>
<feature type="region of interest" description="Disordered" evidence="1">
    <location>
        <begin position="1"/>
        <end position="67"/>
    </location>
</feature>
<gene>
    <name evidence="2" type="ORF">ABR82_04730</name>
</gene>
<evidence type="ECO:0000313" key="3">
    <source>
        <dbReference type="Proteomes" id="UP000051269"/>
    </source>
</evidence>